<comment type="caution">
    <text evidence="1">The sequence shown here is derived from an EMBL/GenBank/DDBJ whole genome shotgun (WGS) entry which is preliminary data.</text>
</comment>
<gene>
    <name evidence="1" type="ORF">DQ392_28310</name>
</gene>
<proteinExistence type="predicted"/>
<dbReference type="AlphaFoldDB" id="A0A367EA78"/>
<sequence length="98" mass="10588">MTRPISAFESTTARSERVGLWFRDQLVPDVDDVQVSTVDRHPAGLRVKLASGEEIHAAAVIVASALTDSHTRPSLWPGSARTALPLRARSRTAPSTTI</sequence>
<evidence type="ECO:0000313" key="1">
    <source>
        <dbReference type="EMBL" id="RCG14964.1"/>
    </source>
</evidence>
<protein>
    <recommendedName>
        <fullName evidence="3">Amine oxidase domain-containing protein</fullName>
    </recommendedName>
</protein>
<reference evidence="1 2" key="1">
    <citation type="submission" date="2018-06" db="EMBL/GenBank/DDBJ databases">
        <title>Streptomyces reniochalinae sp. nov. and Streptomyces diacarnus sp. nov. from marine sponges.</title>
        <authorList>
            <person name="Li L."/>
        </authorList>
    </citation>
    <scope>NUCLEOTIDE SEQUENCE [LARGE SCALE GENOMIC DNA]</scope>
    <source>
        <strain evidence="1 2">LHW50302</strain>
    </source>
</reference>
<organism evidence="1 2">
    <name type="scientific">Streptomyces reniochalinae</name>
    <dbReference type="NCBI Taxonomy" id="2250578"/>
    <lineage>
        <taxon>Bacteria</taxon>
        <taxon>Bacillati</taxon>
        <taxon>Actinomycetota</taxon>
        <taxon>Actinomycetes</taxon>
        <taxon>Kitasatosporales</taxon>
        <taxon>Streptomycetaceae</taxon>
        <taxon>Streptomyces</taxon>
    </lineage>
</organism>
<dbReference type="EMBL" id="QOIM01000042">
    <property type="protein sequence ID" value="RCG14964.1"/>
    <property type="molecule type" value="Genomic_DNA"/>
</dbReference>
<name>A0A367EA78_9ACTN</name>
<evidence type="ECO:0000313" key="2">
    <source>
        <dbReference type="Proteomes" id="UP000253507"/>
    </source>
</evidence>
<keyword evidence="2" id="KW-1185">Reference proteome</keyword>
<accession>A0A367EA78</accession>
<dbReference type="Proteomes" id="UP000253507">
    <property type="component" value="Unassembled WGS sequence"/>
</dbReference>
<evidence type="ECO:0008006" key="3">
    <source>
        <dbReference type="Google" id="ProtNLM"/>
    </source>
</evidence>